<dbReference type="AlphaFoldDB" id="A0A0E9TDG0"/>
<reference evidence="1" key="2">
    <citation type="journal article" date="2015" name="Fish Shellfish Immunol.">
        <title>Early steps in the European eel (Anguilla anguilla)-Vibrio vulnificus interaction in the gills: Role of the RtxA13 toxin.</title>
        <authorList>
            <person name="Callol A."/>
            <person name="Pajuelo D."/>
            <person name="Ebbesson L."/>
            <person name="Teles M."/>
            <person name="MacKenzie S."/>
            <person name="Amaro C."/>
        </authorList>
    </citation>
    <scope>NUCLEOTIDE SEQUENCE</scope>
</reference>
<evidence type="ECO:0000313" key="1">
    <source>
        <dbReference type="EMBL" id="JAH50748.1"/>
    </source>
</evidence>
<name>A0A0E9TDG0_ANGAN</name>
<dbReference type="EMBL" id="GBXM01057829">
    <property type="protein sequence ID" value="JAH50748.1"/>
    <property type="molecule type" value="Transcribed_RNA"/>
</dbReference>
<proteinExistence type="predicted"/>
<sequence>MNFMIHTCNQLLFHGILHAYIFYHFTETTVFVLSPPIFSCVKESKLFIH</sequence>
<organism evidence="1">
    <name type="scientific">Anguilla anguilla</name>
    <name type="common">European freshwater eel</name>
    <name type="synonym">Muraena anguilla</name>
    <dbReference type="NCBI Taxonomy" id="7936"/>
    <lineage>
        <taxon>Eukaryota</taxon>
        <taxon>Metazoa</taxon>
        <taxon>Chordata</taxon>
        <taxon>Craniata</taxon>
        <taxon>Vertebrata</taxon>
        <taxon>Euteleostomi</taxon>
        <taxon>Actinopterygii</taxon>
        <taxon>Neopterygii</taxon>
        <taxon>Teleostei</taxon>
        <taxon>Anguilliformes</taxon>
        <taxon>Anguillidae</taxon>
        <taxon>Anguilla</taxon>
    </lineage>
</organism>
<reference evidence="1" key="1">
    <citation type="submission" date="2014-11" db="EMBL/GenBank/DDBJ databases">
        <authorList>
            <person name="Amaro Gonzalez C."/>
        </authorList>
    </citation>
    <scope>NUCLEOTIDE SEQUENCE</scope>
</reference>
<protein>
    <submittedName>
        <fullName evidence="1">Uncharacterized protein</fullName>
    </submittedName>
</protein>
<accession>A0A0E9TDG0</accession>